<evidence type="ECO:0000313" key="2">
    <source>
        <dbReference type="Proteomes" id="UP001266305"/>
    </source>
</evidence>
<gene>
    <name evidence="1" type="ORF">P7K49_001643</name>
</gene>
<dbReference type="Proteomes" id="UP001266305">
    <property type="component" value="Unassembled WGS sequence"/>
</dbReference>
<dbReference type="EMBL" id="JASSZA010000001">
    <property type="protein sequence ID" value="KAK2120257.1"/>
    <property type="molecule type" value="Genomic_DNA"/>
</dbReference>
<protein>
    <submittedName>
        <fullName evidence="1">Uncharacterized protein</fullName>
    </submittedName>
</protein>
<sequence length="96" mass="10912">MNDKQQGLEQKMLLVLPKWYSVYQTLQLASSDPWQGDVDGVREGKGLQWIEEACKEFRSQDVGFIRGQLVISWSHHLASLRVPQSIITQLGGLTSR</sequence>
<evidence type="ECO:0000313" key="1">
    <source>
        <dbReference type="EMBL" id="KAK2120257.1"/>
    </source>
</evidence>
<keyword evidence="2" id="KW-1185">Reference proteome</keyword>
<proteinExistence type="predicted"/>
<accession>A0ABQ9WF25</accession>
<reference evidence="1 2" key="1">
    <citation type="submission" date="2023-05" db="EMBL/GenBank/DDBJ databases">
        <title>B98-5 Cell Line De Novo Hybrid Assembly: An Optical Mapping Approach.</title>
        <authorList>
            <person name="Kananen K."/>
            <person name="Auerbach J.A."/>
            <person name="Kautto E."/>
            <person name="Blachly J.S."/>
        </authorList>
    </citation>
    <scope>NUCLEOTIDE SEQUENCE [LARGE SCALE GENOMIC DNA]</scope>
    <source>
        <strain evidence="1">B95-8</strain>
        <tissue evidence="1">Cell line</tissue>
    </source>
</reference>
<name>A0ABQ9WF25_SAGOE</name>
<feature type="non-terminal residue" evidence="1">
    <location>
        <position position="96"/>
    </location>
</feature>
<comment type="caution">
    <text evidence="1">The sequence shown here is derived from an EMBL/GenBank/DDBJ whole genome shotgun (WGS) entry which is preliminary data.</text>
</comment>
<organism evidence="1 2">
    <name type="scientific">Saguinus oedipus</name>
    <name type="common">Cotton-top tamarin</name>
    <name type="synonym">Oedipomidas oedipus</name>
    <dbReference type="NCBI Taxonomy" id="9490"/>
    <lineage>
        <taxon>Eukaryota</taxon>
        <taxon>Metazoa</taxon>
        <taxon>Chordata</taxon>
        <taxon>Craniata</taxon>
        <taxon>Vertebrata</taxon>
        <taxon>Euteleostomi</taxon>
        <taxon>Mammalia</taxon>
        <taxon>Eutheria</taxon>
        <taxon>Euarchontoglires</taxon>
        <taxon>Primates</taxon>
        <taxon>Haplorrhini</taxon>
        <taxon>Platyrrhini</taxon>
        <taxon>Cebidae</taxon>
        <taxon>Callitrichinae</taxon>
        <taxon>Saguinus</taxon>
    </lineage>
</organism>